<reference evidence="9 10" key="1">
    <citation type="submission" date="2020-03" db="EMBL/GenBank/DDBJ databases">
        <title>The role of nitrogen metabolism on polyethylene biodegradation.</title>
        <authorList>
            <person name="Peixoto J."/>
            <person name="Vizzotto C.S."/>
            <person name="Ramos A."/>
            <person name="Alves G."/>
            <person name="Steindorff A."/>
            <person name="Kruger R."/>
        </authorList>
    </citation>
    <scope>NUCLEOTIDE SEQUENCE [LARGE SCALE GENOMIC DNA]</scope>
    <source>
        <strain evidence="9 10">PE63</strain>
    </source>
</reference>
<evidence type="ECO:0000313" key="9">
    <source>
        <dbReference type="EMBL" id="MBS3018457.1"/>
    </source>
</evidence>
<feature type="transmembrane region" description="Helical" evidence="7">
    <location>
        <begin position="12"/>
        <end position="28"/>
    </location>
</feature>
<dbReference type="InterPro" id="IPR023090">
    <property type="entry name" value="UPF0702_alpha/beta_dom_sf"/>
</dbReference>
<evidence type="ECO:0000256" key="7">
    <source>
        <dbReference type="SAM" id="Phobius"/>
    </source>
</evidence>
<accession>A0ABS5LQX3</accession>
<evidence type="ECO:0000256" key="5">
    <source>
        <dbReference type="ARBA" id="ARBA00022989"/>
    </source>
</evidence>
<evidence type="ECO:0000256" key="4">
    <source>
        <dbReference type="ARBA" id="ARBA00022692"/>
    </source>
</evidence>
<evidence type="ECO:0000313" key="10">
    <source>
        <dbReference type="Proteomes" id="UP001647436"/>
    </source>
</evidence>
<name>A0ABS5LQX3_9BURK</name>
<evidence type="ECO:0000256" key="2">
    <source>
        <dbReference type="ARBA" id="ARBA00006448"/>
    </source>
</evidence>
<keyword evidence="3" id="KW-1003">Cell membrane</keyword>
<protein>
    <recommendedName>
        <fullName evidence="8">YetF C-terminal domain-containing protein</fullName>
    </recommendedName>
</protein>
<gene>
    <name evidence="9" type="ORF">DJFAAGMI_01189</name>
</gene>
<keyword evidence="10" id="KW-1185">Reference proteome</keyword>
<organism evidence="9 10">
    <name type="scientific">Comamonas brasiliensis</name>
    <dbReference type="NCBI Taxonomy" id="1812482"/>
    <lineage>
        <taxon>Bacteria</taxon>
        <taxon>Pseudomonadati</taxon>
        <taxon>Pseudomonadota</taxon>
        <taxon>Betaproteobacteria</taxon>
        <taxon>Burkholderiales</taxon>
        <taxon>Comamonadaceae</taxon>
        <taxon>Comamonas</taxon>
    </lineage>
</organism>
<comment type="similarity">
    <text evidence="2">Belongs to the UPF0702 family.</text>
</comment>
<dbReference type="Pfam" id="PF04239">
    <property type="entry name" value="DUF421"/>
    <property type="match status" value="1"/>
</dbReference>
<dbReference type="EMBL" id="JAANES010000001">
    <property type="protein sequence ID" value="MBS3018457.1"/>
    <property type="molecule type" value="Genomic_DNA"/>
</dbReference>
<evidence type="ECO:0000259" key="8">
    <source>
        <dbReference type="Pfam" id="PF04239"/>
    </source>
</evidence>
<keyword evidence="6 7" id="KW-0472">Membrane</keyword>
<dbReference type="InterPro" id="IPR007353">
    <property type="entry name" value="DUF421"/>
</dbReference>
<dbReference type="RefSeq" id="WP_211456325.1">
    <property type="nucleotide sequence ID" value="NZ_JAANES010000001.1"/>
</dbReference>
<comment type="caution">
    <text evidence="9">The sequence shown here is derived from an EMBL/GenBank/DDBJ whole genome shotgun (WGS) entry which is preliminary data.</text>
</comment>
<comment type="subcellular location">
    <subcellularLocation>
        <location evidence="1">Cell membrane</location>
        <topology evidence="1">Multi-pass membrane protein</topology>
    </subcellularLocation>
</comment>
<feature type="domain" description="YetF C-terminal" evidence="8">
    <location>
        <begin position="89"/>
        <end position="152"/>
    </location>
</feature>
<dbReference type="PANTHER" id="PTHR34582">
    <property type="entry name" value="UPF0702 TRANSMEMBRANE PROTEIN YCAP"/>
    <property type="match status" value="1"/>
</dbReference>
<evidence type="ECO:0000256" key="3">
    <source>
        <dbReference type="ARBA" id="ARBA00022475"/>
    </source>
</evidence>
<evidence type="ECO:0000256" key="1">
    <source>
        <dbReference type="ARBA" id="ARBA00004651"/>
    </source>
</evidence>
<evidence type="ECO:0000256" key="6">
    <source>
        <dbReference type="ARBA" id="ARBA00023136"/>
    </source>
</evidence>
<sequence>MWSLESDAWELLWRTLIVYGALLLMMRLSGRRTVGQFTPFDLLVVMLLSEAAGPSMTGSDQSLSAGLVVCAVLIVLNTLVGFLTAYVRPAERLLEGEAILLGRKGRVFDAKRKKHRVSKNDIEKALREHGCALCDMECLFLEADGSLSVITQD</sequence>
<dbReference type="PANTHER" id="PTHR34582:SF6">
    <property type="entry name" value="UPF0702 TRANSMEMBRANE PROTEIN YCAP"/>
    <property type="match status" value="1"/>
</dbReference>
<keyword evidence="4 7" id="KW-0812">Transmembrane</keyword>
<feature type="transmembrane region" description="Helical" evidence="7">
    <location>
        <begin position="63"/>
        <end position="87"/>
    </location>
</feature>
<dbReference type="Gene3D" id="3.30.240.20">
    <property type="entry name" value="bsu07140 like domains"/>
    <property type="match status" value="1"/>
</dbReference>
<keyword evidence="5 7" id="KW-1133">Transmembrane helix</keyword>
<dbReference type="Proteomes" id="UP001647436">
    <property type="component" value="Unassembled WGS sequence"/>
</dbReference>
<proteinExistence type="inferred from homology"/>